<feature type="region of interest" description="Disordered" evidence="1">
    <location>
        <begin position="26"/>
        <end position="73"/>
    </location>
</feature>
<gene>
    <name evidence="2" type="ORF">SEVIR_8G102700v2</name>
</gene>
<dbReference type="EMBL" id="CM016559">
    <property type="protein sequence ID" value="TKW00347.1"/>
    <property type="molecule type" value="Genomic_DNA"/>
</dbReference>
<reference evidence="2" key="1">
    <citation type="submission" date="2019-03" db="EMBL/GenBank/DDBJ databases">
        <title>WGS assembly of Setaria viridis.</title>
        <authorList>
            <person name="Huang P."/>
            <person name="Jenkins J."/>
            <person name="Grimwood J."/>
            <person name="Barry K."/>
            <person name="Healey A."/>
            <person name="Mamidi S."/>
            <person name="Sreedasyam A."/>
            <person name="Shu S."/>
            <person name="Feldman M."/>
            <person name="Wu J."/>
            <person name="Yu Y."/>
            <person name="Chen C."/>
            <person name="Johnson J."/>
            <person name="Rokhsar D."/>
            <person name="Baxter I."/>
            <person name="Schmutz J."/>
            <person name="Brutnell T."/>
            <person name="Kellogg E."/>
        </authorList>
    </citation>
    <scope>NUCLEOTIDE SEQUENCE [LARGE SCALE GENOMIC DNA]</scope>
</reference>
<sequence>MVLGLGGCCGSVAIADGRRVSPVAKQAAEGEGHLEAKKQQQQVVIKEKTKKGGEPAEVAAAGKERKRRDHQKDPLIVVHQFPFHSRPGLL</sequence>
<organism evidence="2 3">
    <name type="scientific">Setaria viridis</name>
    <name type="common">Green bristlegrass</name>
    <name type="synonym">Setaria italica subsp. viridis</name>
    <dbReference type="NCBI Taxonomy" id="4556"/>
    <lineage>
        <taxon>Eukaryota</taxon>
        <taxon>Viridiplantae</taxon>
        <taxon>Streptophyta</taxon>
        <taxon>Embryophyta</taxon>
        <taxon>Tracheophyta</taxon>
        <taxon>Spermatophyta</taxon>
        <taxon>Magnoliopsida</taxon>
        <taxon>Liliopsida</taxon>
        <taxon>Poales</taxon>
        <taxon>Poaceae</taxon>
        <taxon>PACMAD clade</taxon>
        <taxon>Panicoideae</taxon>
        <taxon>Panicodae</taxon>
        <taxon>Paniceae</taxon>
        <taxon>Cenchrinae</taxon>
        <taxon>Setaria</taxon>
    </lineage>
</organism>
<dbReference type="Gramene" id="TKW00347">
    <property type="protein sequence ID" value="TKW00347"/>
    <property type="gene ID" value="SEVIR_8G102700v2"/>
</dbReference>
<keyword evidence="3" id="KW-1185">Reference proteome</keyword>
<accession>A0A4U6TRZ3</accession>
<name>A0A4U6TRZ3_SETVI</name>
<evidence type="ECO:0000256" key="1">
    <source>
        <dbReference type="SAM" id="MobiDB-lite"/>
    </source>
</evidence>
<dbReference type="Proteomes" id="UP000298652">
    <property type="component" value="Chromosome 8"/>
</dbReference>
<evidence type="ECO:0000313" key="2">
    <source>
        <dbReference type="EMBL" id="TKW00347.1"/>
    </source>
</evidence>
<dbReference type="AlphaFoldDB" id="A0A4U6TRZ3"/>
<protein>
    <submittedName>
        <fullName evidence="2">Uncharacterized protein</fullName>
    </submittedName>
</protein>
<evidence type="ECO:0000313" key="3">
    <source>
        <dbReference type="Proteomes" id="UP000298652"/>
    </source>
</evidence>
<proteinExistence type="predicted"/>
<feature type="compositionally biased region" description="Basic and acidic residues" evidence="1">
    <location>
        <begin position="45"/>
        <end position="54"/>
    </location>
</feature>
<feature type="compositionally biased region" description="Basic and acidic residues" evidence="1">
    <location>
        <begin position="28"/>
        <end position="38"/>
    </location>
</feature>
<dbReference type="OMA" id="VVVMHQF"/>